<dbReference type="EMBL" id="MFIZ01000028">
    <property type="protein sequence ID" value="OGG11436.1"/>
    <property type="molecule type" value="Genomic_DNA"/>
</dbReference>
<dbReference type="NCBIfam" id="TIGR02436">
    <property type="entry name" value="four helix bundle protein"/>
    <property type="match status" value="1"/>
</dbReference>
<accession>A0A1F5ZG07</accession>
<organism evidence="1 2">
    <name type="scientific">Candidatus Gottesmanbacteria bacterium RBG_13_45_10</name>
    <dbReference type="NCBI Taxonomy" id="1798370"/>
    <lineage>
        <taxon>Bacteria</taxon>
        <taxon>Candidatus Gottesmaniibacteriota</taxon>
    </lineage>
</organism>
<dbReference type="Pfam" id="PF05635">
    <property type="entry name" value="23S_rRNA_IVP"/>
    <property type="match status" value="1"/>
</dbReference>
<dbReference type="Proteomes" id="UP000177268">
    <property type="component" value="Unassembled WGS sequence"/>
</dbReference>
<dbReference type="Gene3D" id="1.20.1440.60">
    <property type="entry name" value="23S rRNA-intervening sequence"/>
    <property type="match status" value="1"/>
</dbReference>
<evidence type="ECO:0000313" key="1">
    <source>
        <dbReference type="EMBL" id="OGG11436.1"/>
    </source>
</evidence>
<sequence length="122" mass="13987">MNKYANTEKDIHARIYRFIITCFRDVVKKIPKTSENIPIIGQLSSSLTSMGANDQEADASESKRDFIAKYTIVKKETKETKYWLSFVTDAQLISKSIVQPYSQEVQEILLIVSKIIQNTKSH</sequence>
<gene>
    <name evidence="1" type="ORF">A2Z00_05640</name>
</gene>
<comment type="caution">
    <text evidence="1">The sequence shown here is derived from an EMBL/GenBank/DDBJ whole genome shotgun (WGS) entry which is preliminary data.</text>
</comment>
<name>A0A1F5ZG07_9BACT</name>
<evidence type="ECO:0000313" key="2">
    <source>
        <dbReference type="Proteomes" id="UP000177268"/>
    </source>
</evidence>
<proteinExistence type="predicted"/>
<reference evidence="1 2" key="1">
    <citation type="journal article" date="2016" name="Nat. Commun.">
        <title>Thousands of microbial genomes shed light on interconnected biogeochemical processes in an aquifer system.</title>
        <authorList>
            <person name="Anantharaman K."/>
            <person name="Brown C.T."/>
            <person name="Hug L.A."/>
            <person name="Sharon I."/>
            <person name="Castelle C.J."/>
            <person name="Probst A.J."/>
            <person name="Thomas B.C."/>
            <person name="Singh A."/>
            <person name="Wilkins M.J."/>
            <person name="Karaoz U."/>
            <person name="Brodie E.L."/>
            <person name="Williams K.H."/>
            <person name="Hubbard S.S."/>
            <person name="Banfield J.F."/>
        </authorList>
    </citation>
    <scope>NUCLEOTIDE SEQUENCE [LARGE SCALE GENOMIC DNA]</scope>
</reference>
<evidence type="ECO:0008006" key="3">
    <source>
        <dbReference type="Google" id="ProtNLM"/>
    </source>
</evidence>
<dbReference type="SUPFAM" id="SSF158446">
    <property type="entry name" value="IVS-encoded protein-like"/>
    <property type="match status" value="1"/>
</dbReference>
<protein>
    <recommendedName>
        <fullName evidence="3">Four helix bundle protein</fullName>
    </recommendedName>
</protein>
<dbReference type="AlphaFoldDB" id="A0A1F5ZG07"/>
<dbReference type="InterPro" id="IPR036583">
    <property type="entry name" value="23S_rRNA_IVS_sf"/>
</dbReference>
<dbReference type="PANTHER" id="PTHR38471:SF2">
    <property type="entry name" value="FOUR HELIX BUNDLE PROTEIN"/>
    <property type="match status" value="1"/>
</dbReference>
<dbReference type="InterPro" id="IPR012657">
    <property type="entry name" value="23S_rRNA-intervening_sequence"/>
</dbReference>
<dbReference type="PANTHER" id="PTHR38471">
    <property type="entry name" value="FOUR HELIX BUNDLE PROTEIN"/>
    <property type="match status" value="1"/>
</dbReference>